<protein>
    <submittedName>
        <fullName evidence="1">Uncharacterized protein</fullName>
    </submittedName>
</protein>
<sequence>MTPHQHTSTASLNTNTPFSGFFAVAARDFGDEKWRSWKPFFEVHTRPGGLADYHPEG</sequence>
<evidence type="ECO:0000313" key="1">
    <source>
        <dbReference type="EMBL" id="MPC85982.1"/>
    </source>
</evidence>
<keyword evidence="2" id="KW-1185">Reference proteome</keyword>
<dbReference type="Proteomes" id="UP000324222">
    <property type="component" value="Unassembled WGS sequence"/>
</dbReference>
<organism evidence="1 2">
    <name type="scientific">Portunus trituberculatus</name>
    <name type="common">Swimming crab</name>
    <name type="synonym">Neptunus trituberculatus</name>
    <dbReference type="NCBI Taxonomy" id="210409"/>
    <lineage>
        <taxon>Eukaryota</taxon>
        <taxon>Metazoa</taxon>
        <taxon>Ecdysozoa</taxon>
        <taxon>Arthropoda</taxon>
        <taxon>Crustacea</taxon>
        <taxon>Multicrustacea</taxon>
        <taxon>Malacostraca</taxon>
        <taxon>Eumalacostraca</taxon>
        <taxon>Eucarida</taxon>
        <taxon>Decapoda</taxon>
        <taxon>Pleocyemata</taxon>
        <taxon>Brachyura</taxon>
        <taxon>Eubrachyura</taxon>
        <taxon>Portunoidea</taxon>
        <taxon>Portunidae</taxon>
        <taxon>Portuninae</taxon>
        <taxon>Portunus</taxon>
    </lineage>
</organism>
<dbReference type="AlphaFoldDB" id="A0A5B7IQA0"/>
<comment type="caution">
    <text evidence="1">The sequence shown here is derived from an EMBL/GenBank/DDBJ whole genome shotgun (WGS) entry which is preliminary data.</text>
</comment>
<gene>
    <name evidence="1" type="ORF">E2C01_080791</name>
</gene>
<name>A0A5B7IQA0_PORTR</name>
<accession>A0A5B7IQA0</accession>
<reference evidence="1 2" key="1">
    <citation type="submission" date="2019-05" db="EMBL/GenBank/DDBJ databases">
        <title>Another draft genome of Portunus trituberculatus and its Hox gene families provides insights of decapod evolution.</title>
        <authorList>
            <person name="Jeong J.-H."/>
            <person name="Song I."/>
            <person name="Kim S."/>
            <person name="Choi T."/>
            <person name="Kim D."/>
            <person name="Ryu S."/>
            <person name="Kim W."/>
        </authorList>
    </citation>
    <scope>NUCLEOTIDE SEQUENCE [LARGE SCALE GENOMIC DNA]</scope>
    <source>
        <tissue evidence="1">Muscle</tissue>
    </source>
</reference>
<evidence type="ECO:0000313" key="2">
    <source>
        <dbReference type="Proteomes" id="UP000324222"/>
    </source>
</evidence>
<proteinExistence type="predicted"/>
<dbReference type="EMBL" id="VSRR010070193">
    <property type="protein sequence ID" value="MPC85982.1"/>
    <property type="molecule type" value="Genomic_DNA"/>
</dbReference>